<dbReference type="EMBL" id="ODYU01002247">
    <property type="protein sequence ID" value="SOQ39474.1"/>
    <property type="molecule type" value="Genomic_DNA"/>
</dbReference>
<gene>
    <name evidence="1" type="ORF">SFRICE_023161</name>
</gene>
<proteinExistence type="predicted"/>
<sequence length="75" mass="8511">MSETEAVTQRLINVDISSNCRVWESHASARLGRLDRSYTTPSQKTDVKQRLRCVSEVTEHPIPDPKEALPNLPNH</sequence>
<organism evidence="1">
    <name type="scientific">Spodoptera frugiperda</name>
    <name type="common">Fall armyworm</name>
    <dbReference type="NCBI Taxonomy" id="7108"/>
    <lineage>
        <taxon>Eukaryota</taxon>
        <taxon>Metazoa</taxon>
        <taxon>Ecdysozoa</taxon>
        <taxon>Arthropoda</taxon>
        <taxon>Hexapoda</taxon>
        <taxon>Insecta</taxon>
        <taxon>Pterygota</taxon>
        <taxon>Neoptera</taxon>
        <taxon>Endopterygota</taxon>
        <taxon>Lepidoptera</taxon>
        <taxon>Glossata</taxon>
        <taxon>Ditrysia</taxon>
        <taxon>Noctuoidea</taxon>
        <taxon>Noctuidae</taxon>
        <taxon>Amphipyrinae</taxon>
        <taxon>Spodoptera</taxon>
    </lineage>
</organism>
<protein>
    <submittedName>
        <fullName evidence="1">SFRICE_023161</fullName>
    </submittedName>
</protein>
<reference evidence="1" key="1">
    <citation type="submission" date="2016-07" db="EMBL/GenBank/DDBJ databases">
        <authorList>
            <person name="Bretaudeau A."/>
        </authorList>
    </citation>
    <scope>NUCLEOTIDE SEQUENCE</scope>
    <source>
        <strain evidence="1">Rice</strain>
        <tissue evidence="1">Whole body</tissue>
    </source>
</reference>
<accession>A0A2H1VGU7</accession>
<dbReference type="AlphaFoldDB" id="A0A2H1VGU7"/>
<name>A0A2H1VGU7_SPOFR</name>
<evidence type="ECO:0000313" key="1">
    <source>
        <dbReference type="EMBL" id="SOQ39474.1"/>
    </source>
</evidence>